<accession>A0AAP2GK59</accession>
<gene>
    <name evidence="1" type="ORF">KK078_19110</name>
</gene>
<dbReference type="RefSeq" id="WP_254091915.1">
    <property type="nucleotide sequence ID" value="NZ_JAHESC010000029.1"/>
</dbReference>
<proteinExistence type="predicted"/>
<protein>
    <submittedName>
        <fullName evidence="1">Uncharacterized protein</fullName>
    </submittedName>
</protein>
<dbReference type="Proteomes" id="UP001319180">
    <property type="component" value="Unassembled WGS sequence"/>
</dbReference>
<evidence type="ECO:0000313" key="1">
    <source>
        <dbReference type="EMBL" id="MBT1688688.1"/>
    </source>
</evidence>
<dbReference type="EMBL" id="JAHESC010000029">
    <property type="protein sequence ID" value="MBT1688688.1"/>
    <property type="molecule type" value="Genomic_DNA"/>
</dbReference>
<sequence length="131" mass="14628">MTLSIPLSLPYPVHEGEYKRSPQSFEYLGEHYTVVRQKVEGNVVQLVCVRNARQNKLALAMTDYSKTVNNLPGGHALQVIAKFFKDYQPTAGLVIPHALTGFCIQPPLSRVLLTFPDVHYPVISPPPEKLS</sequence>
<dbReference type="AlphaFoldDB" id="A0AAP2GK59"/>
<evidence type="ECO:0000313" key="2">
    <source>
        <dbReference type="Proteomes" id="UP001319180"/>
    </source>
</evidence>
<comment type="caution">
    <text evidence="1">The sequence shown here is derived from an EMBL/GenBank/DDBJ whole genome shotgun (WGS) entry which is preliminary data.</text>
</comment>
<keyword evidence="2" id="KW-1185">Reference proteome</keyword>
<name>A0AAP2GK59_9BACT</name>
<reference evidence="1 2" key="1">
    <citation type="submission" date="2021-05" db="EMBL/GenBank/DDBJ databases">
        <title>A Polyphasic approach of four new species of the genus Ohtaekwangia: Ohtaekwangia histidinii sp. nov., Ohtaekwangia cretensis sp. nov., Ohtaekwangia indiensis sp. nov., Ohtaekwangia reichenbachii sp. nov. from diverse environment.</title>
        <authorList>
            <person name="Octaviana S."/>
        </authorList>
    </citation>
    <scope>NUCLEOTIDE SEQUENCE [LARGE SCALE GENOMIC DNA]</scope>
    <source>
        <strain evidence="1 2">PWU37</strain>
    </source>
</reference>
<organism evidence="1 2">
    <name type="scientific">Dawidia soli</name>
    <dbReference type="NCBI Taxonomy" id="2782352"/>
    <lineage>
        <taxon>Bacteria</taxon>
        <taxon>Pseudomonadati</taxon>
        <taxon>Bacteroidota</taxon>
        <taxon>Cytophagia</taxon>
        <taxon>Cytophagales</taxon>
        <taxon>Chryseotaleaceae</taxon>
        <taxon>Dawidia</taxon>
    </lineage>
</organism>